<dbReference type="PANTHER" id="PTHR43884">
    <property type="entry name" value="ACYL-COA DEHYDROGENASE"/>
    <property type="match status" value="1"/>
</dbReference>
<dbReference type="InterPro" id="IPR036250">
    <property type="entry name" value="AcylCo_DH-like_C"/>
</dbReference>
<dbReference type="SUPFAM" id="SSF56645">
    <property type="entry name" value="Acyl-CoA dehydrogenase NM domain-like"/>
    <property type="match status" value="1"/>
</dbReference>
<dbReference type="SUPFAM" id="SSF47203">
    <property type="entry name" value="Acyl-CoA dehydrogenase C-terminal domain-like"/>
    <property type="match status" value="1"/>
</dbReference>
<evidence type="ECO:0000313" key="5">
    <source>
        <dbReference type="Proteomes" id="UP001201873"/>
    </source>
</evidence>
<evidence type="ECO:0000313" key="4">
    <source>
        <dbReference type="EMBL" id="MCK9878546.1"/>
    </source>
</evidence>
<dbReference type="RefSeq" id="WP_248826631.1">
    <property type="nucleotide sequence ID" value="NZ_JALKFT010000037.1"/>
</dbReference>
<protein>
    <submittedName>
        <fullName evidence="4">Acyl-CoA/acyl-ACP dehydrogenase</fullName>
    </submittedName>
</protein>
<dbReference type="Gene3D" id="1.10.540.10">
    <property type="entry name" value="Acyl-CoA dehydrogenase/oxidase, N-terminal domain"/>
    <property type="match status" value="1"/>
</dbReference>
<gene>
    <name evidence="4" type="ORF">MXD59_22740</name>
</gene>
<comment type="caution">
    <text evidence="4">The sequence shown here is derived from an EMBL/GenBank/DDBJ whole genome shotgun (WGS) entry which is preliminary data.</text>
</comment>
<keyword evidence="2" id="KW-0274">FAD</keyword>
<keyword evidence="1" id="KW-0285">Flavoprotein</keyword>
<evidence type="ECO:0000256" key="2">
    <source>
        <dbReference type="ARBA" id="ARBA00022827"/>
    </source>
</evidence>
<keyword evidence="5" id="KW-1185">Reference proteome</keyword>
<dbReference type="InterPro" id="IPR046373">
    <property type="entry name" value="Acyl-CoA_Oxase/DH_mid-dom_sf"/>
</dbReference>
<accession>A0ABT0K413</accession>
<reference evidence="4 5" key="1">
    <citation type="submission" date="2022-04" db="EMBL/GenBank/DDBJ databases">
        <title>Genome diversity in the genus Frankia.</title>
        <authorList>
            <person name="Carlos-Shanley C."/>
            <person name="Hahn D."/>
        </authorList>
    </citation>
    <scope>NUCLEOTIDE SEQUENCE [LARGE SCALE GENOMIC DNA]</scope>
    <source>
        <strain evidence="4 5">Ag45/Mut15</strain>
    </source>
</reference>
<dbReference type="PANTHER" id="PTHR43884:SF20">
    <property type="entry name" value="ACYL-COA DEHYDROGENASE FADE28"/>
    <property type="match status" value="1"/>
</dbReference>
<dbReference type="EMBL" id="JALKFT010000037">
    <property type="protein sequence ID" value="MCK9878546.1"/>
    <property type="molecule type" value="Genomic_DNA"/>
</dbReference>
<proteinExistence type="predicted"/>
<keyword evidence="3" id="KW-0560">Oxidoreductase</keyword>
<evidence type="ECO:0000256" key="1">
    <source>
        <dbReference type="ARBA" id="ARBA00022630"/>
    </source>
</evidence>
<name>A0ABT0K413_9ACTN</name>
<dbReference type="Proteomes" id="UP001201873">
    <property type="component" value="Unassembled WGS sequence"/>
</dbReference>
<dbReference type="Gene3D" id="2.40.110.10">
    <property type="entry name" value="Butyryl-CoA Dehydrogenase, subunit A, domain 2"/>
    <property type="match status" value="1"/>
</dbReference>
<organism evidence="4 5">
    <name type="scientific">Frankia umida</name>
    <dbReference type="NCBI Taxonomy" id="573489"/>
    <lineage>
        <taxon>Bacteria</taxon>
        <taxon>Bacillati</taxon>
        <taxon>Actinomycetota</taxon>
        <taxon>Actinomycetes</taxon>
        <taxon>Frankiales</taxon>
        <taxon>Frankiaceae</taxon>
        <taxon>Frankia</taxon>
    </lineage>
</organism>
<dbReference type="InterPro" id="IPR009100">
    <property type="entry name" value="AcylCoA_DH/oxidase_NM_dom_sf"/>
</dbReference>
<sequence length="376" mass="39133">MRTLESARDLCDQYHEGLVKALAAIPPADREVPGSPVIELFRTHNGPALLIPEAFGGLGADALDSVRVQRAVGSLSPSLAVAAAMHHFTAATLFSLAREEGRLTPAQIEMLHGVAPGSQLMASGWAEGRTQTNILVPSVTAAATDHGYLLSGSKKPCSLARSMDLLTTSVAVPGTDGAPELALALTPADVPGLSVHPFWGNEVLAASESDEVRLQNVFVPAELIVRVSADDPHRLDDLQTTGFVWFTLLISAAYVGAASALIEQVVECGRGSAGDRTALVVRGEAAFALLEGAARAGVADEAAVAKVLVARYAVQDLIAQAVADAMELLGGIDFVRSSDNARLAAVARALAFHPPSRGSTAEPLLRWFTGGSLELA</sequence>
<dbReference type="InterPro" id="IPR037069">
    <property type="entry name" value="AcylCoA_DH/ox_N_sf"/>
</dbReference>
<evidence type="ECO:0000256" key="3">
    <source>
        <dbReference type="ARBA" id="ARBA00023002"/>
    </source>
</evidence>